<feature type="non-terminal residue" evidence="1">
    <location>
        <position position="111"/>
    </location>
</feature>
<name>A0A1B6M1C1_9HEMI</name>
<gene>
    <name evidence="1" type="ORF">g.54181</name>
</gene>
<dbReference type="EMBL" id="GEBQ01010246">
    <property type="protein sequence ID" value="JAT29731.1"/>
    <property type="molecule type" value="Transcribed_RNA"/>
</dbReference>
<protein>
    <submittedName>
        <fullName evidence="1">Uncharacterized protein</fullName>
    </submittedName>
</protein>
<sequence length="111" mass="11954">MLEICHRKTGAAVNVIVSNERASRTLRNGLEHDEFVKVLQSSIAQAVKWNVSPSLPSTTSPTISAPVHSEVHSTVQERKVSTVDPKVSVSDVSASASIPVCRNVNTNKQAH</sequence>
<evidence type="ECO:0000313" key="1">
    <source>
        <dbReference type="EMBL" id="JAT29731.1"/>
    </source>
</evidence>
<organism evidence="1">
    <name type="scientific">Graphocephala atropunctata</name>
    <dbReference type="NCBI Taxonomy" id="36148"/>
    <lineage>
        <taxon>Eukaryota</taxon>
        <taxon>Metazoa</taxon>
        <taxon>Ecdysozoa</taxon>
        <taxon>Arthropoda</taxon>
        <taxon>Hexapoda</taxon>
        <taxon>Insecta</taxon>
        <taxon>Pterygota</taxon>
        <taxon>Neoptera</taxon>
        <taxon>Paraneoptera</taxon>
        <taxon>Hemiptera</taxon>
        <taxon>Auchenorrhyncha</taxon>
        <taxon>Membracoidea</taxon>
        <taxon>Cicadellidae</taxon>
        <taxon>Cicadellinae</taxon>
        <taxon>Cicadellini</taxon>
        <taxon>Graphocephala</taxon>
    </lineage>
</organism>
<reference evidence="1" key="1">
    <citation type="submission" date="2015-11" db="EMBL/GenBank/DDBJ databases">
        <title>De novo transcriptome assembly of four potential Pierce s Disease insect vectors from Arizona vineyards.</title>
        <authorList>
            <person name="Tassone E.E."/>
        </authorList>
    </citation>
    <scope>NUCLEOTIDE SEQUENCE</scope>
</reference>
<dbReference type="AlphaFoldDB" id="A0A1B6M1C1"/>
<accession>A0A1B6M1C1</accession>
<proteinExistence type="predicted"/>